<dbReference type="AlphaFoldDB" id="A0A9E5MJR0"/>
<gene>
    <name evidence="6 12" type="primary">lipB</name>
    <name evidence="12" type="ORF">G8770_02190</name>
</gene>
<keyword evidence="3 6" id="KW-0808">Transferase</keyword>
<dbReference type="PIRSF" id="PIRSF016262">
    <property type="entry name" value="LPLase"/>
    <property type="match status" value="1"/>
</dbReference>
<dbReference type="InterPro" id="IPR004143">
    <property type="entry name" value="BPL_LPL_catalytic"/>
</dbReference>
<sequence length="238" mass="26266">MAPQSETQDGKLVIRYLGLQDYRPVWRAMSNFTDQRDGSTTDELWLVEHPPVFTQGQAGKEEHLLMPGDIPVVQVDRGGQVTYHCPGQLVAYPLVDLRRRGVGVRDLVTHTENTIVDTLAELGVAAYPKPDAPGVYVNDDKVASLGFRIRKGCSYHGLSLNVNMDMGGFSRINPCGYQGLKMVRTMDLSTDERAASVSALEPLIVKYFVKHLGYSTTEVAANPAQALIDYSDPEIEIL</sequence>
<comment type="catalytic activity">
    <reaction evidence="6 7">
        <text>octanoyl-[ACP] + L-lysyl-[protein] = N(6)-octanoyl-L-lysyl-[protein] + holo-[ACP] + H(+)</text>
        <dbReference type="Rhea" id="RHEA:17665"/>
        <dbReference type="Rhea" id="RHEA-COMP:9636"/>
        <dbReference type="Rhea" id="RHEA-COMP:9685"/>
        <dbReference type="Rhea" id="RHEA-COMP:9752"/>
        <dbReference type="Rhea" id="RHEA-COMP:9928"/>
        <dbReference type="ChEBI" id="CHEBI:15378"/>
        <dbReference type="ChEBI" id="CHEBI:29969"/>
        <dbReference type="ChEBI" id="CHEBI:64479"/>
        <dbReference type="ChEBI" id="CHEBI:78463"/>
        <dbReference type="ChEBI" id="CHEBI:78809"/>
        <dbReference type="EC" id="2.3.1.181"/>
    </reaction>
</comment>
<dbReference type="HAMAP" id="MF_00013">
    <property type="entry name" value="LipB"/>
    <property type="match status" value="1"/>
</dbReference>
<organism evidence="12 13">
    <name type="scientific">Pseudomaricurvus hydrocarbonicus</name>
    <dbReference type="NCBI Taxonomy" id="1470433"/>
    <lineage>
        <taxon>Bacteria</taxon>
        <taxon>Pseudomonadati</taxon>
        <taxon>Pseudomonadota</taxon>
        <taxon>Gammaproteobacteria</taxon>
        <taxon>Cellvibrionales</taxon>
        <taxon>Cellvibrionaceae</taxon>
        <taxon>Pseudomaricurvus</taxon>
    </lineage>
</organism>
<dbReference type="PROSITE" id="PS01313">
    <property type="entry name" value="LIPB"/>
    <property type="match status" value="1"/>
</dbReference>
<comment type="similarity">
    <text evidence="6 7">Belongs to the LipB family.</text>
</comment>
<dbReference type="FunFam" id="3.30.930.10:FF:000020">
    <property type="entry name" value="Octanoyltransferase"/>
    <property type="match status" value="1"/>
</dbReference>
<evidence type="ECO:0000313" key="12">
    <source>
        <dbReference type="EMBL" id="NHO64357.1"/>
    </source>
</evidence>
<dbReference type="EC" id="2.3.1.181" evidence="6 7"/>
<dbReference type="RefSeq" id="WP_167181282.1">
    <property type="nucleotide sequence ID" value="NZ_JAAONZ010000001.1"/>
</dbReference>
<dbReference type="CDD" id="cd16444">
    <property type="entry name" value="LipB"/>
    <property type="match status" value="1"/>
</dbReference>
<dbReference type="EMBL" id="JAAONZ010000001">
    <property type="protein sequence ID" value="NHO64357.1"/>
    <property type="molecule type" value="Genomic_DNA"/>
</dbReference>
<dbReference type="Proteomes" id="UP000787472">
    <property type="component" value="Unassembled WGS sequence"/>
</dbReference>
<dbReference type="SUPFAM" id="SSF55681">
    <property type="entry name" value="Class II aaRS and biotin synthetases"/>
    <property type="match status" value="1"/>
</dbReference>
<comment type="function">
    <text evidence="5 6 7">Catalyzes the transfer of endogenously produced octanoic acid from octanoyl-acyl-carrier-protein onto the lipoyl domains of lipoate-dependent enzymes. Lipoyl-ACP can also act as a substrate although octanoyl-ACP is likely to be the physiological substrate.</text>
</comment>
<comment type="caution">
    <text evidence="12">The sequence shown here is derived from an EMBL/GenBank/DDBJ whole genome shotgun (WGS) entry which is preliminary data.</text>
</comment>
<comment type="miscellaneous">
    <text evidence="6">In the reaction, the free carboxyl group of octanoic acid is attached via an amide linkage to the epsilon-amino group of a specific lysine residue of lipoyl domains of lipoate-dependent enzymes.</text>
</comment>
<proteinExistence type="inferred from homology"/>
<dbReference type="GO" id="GO:0009249">
    <property type="term" value="P:protein lipoylation"/>
    <property type="evidence" value="ECO:0007669"/>
    <property type="project" value="InterPro"/>
</dbReference>
<feature type="domain" description="BPL/LPL catalytic" evidence="11">
    <location>
        <begin position="38"/>
        <end position="216"/>
    </location>
</feature>
<feature type="binding site" evidence="6 9">
    <location>
        <begin position="157"/>
        <end position="159"/>
    </location>
    <ligand>
        <name>substrate</name>
    </ligand>
</feature>
<dbReference type="InterPro" id="IPR020605">
    <property type="entry name" value="Octanoyltransferase_CS"/>
</dbReference>
<comment type="subcellular location">
    <subcellularLocation>
        <location evidence="6">Cytoplasm</location>
    </subcellularLocation>
</comment>
<evidence type="ECO:0000256" key="6">
    <source>
        <dbReference type="HAMAP-Rule" id="MF_00013"/>
    </source>
</evidence>
<evidence type="ECO:0000259" key="11">
    <source>
        <dbReference type="PROSITE" id="PS51733"/>
    </source>
</evidence>
<evidence type="ECO:0000313" key="13">
    <source>
        <dbReference type="Proteomes" id="UP000787472"/>
    </source>
</evidence>
<accession>A0A9E5MJR0</accession>
<evidence type="ECO:0000256" key="8">
    <source>
        <dbReference type="PIRSR" id="PIRSR016262-1"/>
    </source>
</evidence>
<dbReference type="GO" id="GO:0005737">
    <property type="term" value="C:cytoplasm"/>
    <property type="evidence" value="ECO:0007669"/>
    <property type="project" value="UniProtKB-SubCell"/>
</dbReference>
<dbReference type="NCBIfam" id="NF010922">
    <property type="entry name" value="PRK14342.1"/>
    <property type="match status" value="1"/>
</dbReference>
<dbReference type="PANTHER" id="PTHR10993:SF7">
    <property type="entry name" value="LIPOYLTRANSFERASE 2, MITOCHONDRIAL-RELATED"/>
    <property type="match status" value="1"/>
</dbReference>
<dbReference type="GO" id="GO:0033819">
    <property type="term" value="F:lipoyl(octanoyl) transferase activity"/>
    <property type="evidence" value="ECO:0007669"/>
    <property type="project" value="UniProtKB-EC"/>
</dbReference>
<reference evidence="12" key="1">
    <citation type="submission" date="2020-03" db="EMBL/GenBank/DDBJ databases">
        <authorList>
            <person name="Guo F."/>
        </authorList>
    </citation>
    <scope>NUCLEOTIDE SEQUENCE</scope>
    <source>
        <strain evidence="12">JCM 30134</strain>
    </source>
</reference>
<evidence type="ECO:0000256" key="7">
    <source>
        <dbReference type="PIRNR" id="PIRNR016262"/>
    </source>
</evidence>
<feature type="binding site" evidence="6 9">
    <location>
        <begin position="144"/>
        <end position="146"/>
    </location>
    <ligand>
        <name>substrate</name>
    </ligand>
</feature>
<evidence type="ECO:0000256" key="2">
    <source>
        <dbReference type="ARBA" id="ARBA00022490"/>
    </source>
</evidence>
<keyword evidence="2 6" id="KW-0963">Cytoplasm</keyword>
<evidence type="ECO:0000256" key="3">
    <source>
        <dbReference type="ARBA" id="ARBA00022679"/>
    </source>
</evidence>
<protein>
    <recommendedName>
        <fullName evidence="6 7">Octanoyltransferase</fullName>
        <ecNumber evidence="6 7">2.3.1.181</ecNumber>
    </recommendedName>
    <alternativeName>
        <fullName evidence="6">Lipoate-protein ligase B</fullName>
    </alternativeName>
    <alternativeName>
        <fullName evidence="6">Lipoyl/octanoyl transferase</fullName>
    </alternativeName>
    <alternativeName>
        <fullName evidence="6">Octanoyl-[acyl-carrier-protein]-protein N-octanoyltransferase</fullName>
    </alternativeName>
</protein>
<evidence type="ECO:0000256" key="10">
    <source>
        <dbReference type="PIRSR" id="PIRSR016262-3"/>
    </source>
</evidence>
<evidence type="ECO:0000256" key="5">
    <source>
        <dbReference type="ARBA" id="ARBA00024732"/>
    </source>
</evidence>
<comment type="pathway">
    <text evidence="1 6 7">Protein modification; protein lipoylation via endogenous pathway; protein N(6)-(lipoyl)lysine from octanoyl-[acyl-carrier-protein]: step 1/2.</text>
</comment>
<feature type="binding site" evidence="6 9">
    <location>
        <begin position="77"/>
        <end position="84"/>
    </location>
    <ligand>
        <name>substrate</name>
    </ligand>
</feature>
<dbReference type="NCBIfam" id="TIGR00214">
    <property type="entry name" value="lipB"/>
    <property type="match status" value="1"/>
</dbReference>
<dbReference type="InterPro" id="IPR000544">
    <property type="entry name" value="Octanoyltransferase"/>
</dbReference>
<dbReference type="PANTHER" id="PTHR10993">
    <property type="entry name" value="OCTANOYLTRANSFERASE"/>
    <property type="match status" value="1"/>
</dbReference>
<dbReference type="PROSITE" id="PS51733">
    <property type="entry name" value="BPL_LPL_CATALYTIC"/>
    <property type="match status" value="1"/>
</dbReference>
<dbReference type="InterPro" id="IPR045864">
    <property type="entry name" value="aa-tRNA-synth_II/BPL/LPL"/>
</dbReference>
<feature type="active site" description="Acyl-thioester intermediate" evidence="6 8">
    <location>
        <position position="175"/>
    </location>
</feature>
<keyword evidence="4 6" id="KW-0012">Acyltransferase</keyword>
<evidence type="ECO:0000256" key="1">
    <source>
        <dbReference type="ARBA" id="ARBA00004821"/>
    </source>
</evidence>
<evidence type="ECO:0000256" key="9">
    <source>
        <dbReference type="PIRSR" id="PIRSR016262-2"/>
    </source>
</evidence>
<evidence type="ECO:0000256" key="4">
    <source>
        <dbReference type="ARBA" id="ARBA00023315"/>
    </source>
</evidence>
<dbReference type="Pfam" id="PF21948">
    <property type="entry name" value="LplA-B_cat"/>
    <property type="match status" value="1"/>
</dbReference>
<dbReference type="Gene3D" id="3.30.930.10">
    <property type="entry name" value="Bira Bifunctional Protein, Domain 2"/>
    <property type="match status" value="1"/>
</dbReference>
<name>A0A9E5MJR0_9GAMM</name>
<keyword evidence="13" id="KW-1185">Reference proteome</keyword>
<feature type="site" description="Lowers pKa of active site Cys" evidence="6 10">
    <location>
        <position position="141"/>
    </location>
</feature>